<proteinExistence type="predicted"/>
<name>A0AAD7B7P3_9AGAR</name>
<dbReference type="Proteomes" id="UP001221142">
    <property type="component" value="Unassembled WGS sequence"/>
</dbReference>
<organism evidence="2 3">
    <name type="scientific">Roridomyces roridus</name>
    <dbReference type="NCBI Taxonomy" id="1738132"/>
    <lineage>
        <taxon>Eukaryota</taxon>
        <taxon>Fungi</taxon>
        <taxon>Dikarya</taxon>
        <taxon>Basidiomycota</taxon>
        <taxon>Agaricomycotina</taxon>
        <taxon>Agaricomycetes</taxon>
        <taxon>Agaricomycetidae</taxon>
        <taxon>Agaricales</taxon>
        <taxon>Marasmiineae</taxon>
        <taxon>Mycenaceae</taxon>
        <taxon>Roridomyces</taxon>
    </lineage>
</organism>
<feature type="region of interest" description="Disordered" evidence="1">
    <location>
        <begin position="1"/>
        <end position="55"/>
    </location>
</feature>
<gene>
    <name evidence="2" type="ORF">FB45DRAFT_1036681</name>
</gene>
<keyword evidence="3" id="KW-1185">Reference proteome</keyword>
<evidence type="ECO:0000313" key="3">
    <source>
        <dbReference type="Proteomes" id="UP001221142"/>
    </source>
</evidence>
<sequence>MDDPTTVLPTEEDPLFYDLPEDGSYPEDSDDDSDYDPNIDTAAESDVEDEMPDTQPSFFVNNTQRLRASVGNDLCKKVQAVLASMDAVGIDLPIFLDALSWGDADCIGNGKVRNEYRVELENKGLRRVKLPGIWLLAKFLRKCCPHGLTCRIGVIG</sequence>
<dbReference type="EMBL" id="JARKIF010000029">
    <property type="protein sequence ID" value="KAJ7613153.1"/>
    <property type="molecule type" value="Genomic_DNA"/>
</dbReference>
<protein>
    <submittedName>
        <fullName evidence="2">Uncharacterized protein</fullName>
    </submittedName>
</protein>
<dbReference type="AlphaFoldDB" id="A0AAD7B7P3"/>
<comment type="caution">
    <text evidence="2">The sequence shown here is derived from an EMBL/GenBank/DDBJ whole genome shotgun (WGS) entry which is preliminary data.</text>
</comment>
<evidence type="ECO:0000313" key="2">
    <source>
        <dbReference type="EMBL" id="KAJ7613153.1"/>
    </source>
</evidence>
<evidence type="ECO:0000256" key="1">
    <source>
        <dbReference type="SAM" id="MobiDB-lite"/>
    </source>
</evidence>
<feature type="compositionally biased region" description="Acidic residues" evidence="1">
    <location>
        <begin position="10"/>
        <end position="52"/>
    </location>
</feature>
<reference evidence="2" key="1">
    <citation type="submission" date="2023-03" db="EMBL/GenBank/DDBJ databases">
        <title>Massive genome expansion in bonnet fungi (Mycena s.s.) driven by repeated elements and novel gene families across ecological guilds.</title>
        <authorList>
            <consortium name="Lawrence Berkeley National Laboratory"/>
            <person name="Harder C.B."/>
            <person name="Miyauchi S."/>
            <person name="Viragh M."/>
            <person name="Kuo A."/>
            <person name="Thoen E."/>
            <person name="Andreopoulos B."/>
            <person name="Lu D."/>
            <person name="Skrede I."/>
            <person name="Drula E."/>
            <person name="Henrissat B."/>
            <person name="Morin E."/>
            <person name="Kohler A."/>
            <person name="Barry K."/>
            <person name="LaButti K."/>
            <person name="Morin E."/>
            <person name="Salamov A."/>
            <person name="Lipzen A."/>
            <person name="Mereny Z."/>
            <person name="Hegedus B."/>
            <person name="Baldrian P."/>
            <person name="Stursova M."/>
            <person name="Weitz H."/>
            <person name="Taylor A."/>
            <person name="Grigoriev I.V."/>
            <person name="Nagy L.G."/>
            <person name="Martin F."/>
            <person name="Kauserud H."/>
        </authorList>
    </citation>
    <scope>NUCLEOTIDE SEQUENCE</scope>
    <source>
        <strain evidence="2">9284</strain>
    </source>
</reference>
<accession>A0AAD7B7P3</accession>